<sequence>MSFERKRVRRLVYVFFAVVFPISRAGSLVWAASMASESIEFVSGRQRAVIPARRLPMVFNVHGIMAISGGNLSSGQGNRFKQIESGGSGF</sequence>
<protein>
    <recommendedName>
        <fullName evidence="3">Secreted protein</fullName>
    </recommendedName>
</protein>
<accession>A0ABV3STT4</accession>
<dbReference type="EMBL" id="JBDPGJ010000011">
    <property type="protein sequence ID" value="MEX0409735.1"/>
    <property type="molecule type" value="Genomic_DNA"/>
</dbReference>
<proteinExistence type="predicted"/>
<keyword evidence="2" id="KW-1185">Reference proteome</keyword>
<comment type="caution">
    <text evidence="1">The sequence shown here is derived from an EMBL/GenBank/DDBJ whole genome shotgun (WGS) entry which is preliminary data.</text>
</comment>
<gene>
    <name evidence="1" type="ORF">ABGN05_29270</name>
</gene>
<evidence type="ECO:0008006" key="3">
    <source>
        <dbReference type="Google" id="ProtNLM"/>
    </source>
</evidence>
<evidence type="ECO:0000313" key="2">
    <source>
        <dbReference type="Proteomes" id="UP001556692"/>
    </source>
</evidence>
<reference evidence="1 2" key="1">
    <citation type="submission" date="2024-05" db="EMBL/GenBank/DDBJ databases">
        <authorList>
            <person name="Jiang F."/>
        </authorList>
    </citation>
    <scope>NUCLEOTIDE SEQUENCE [LARGE SCALE GENOMIC DNA]</scope>
    <source>
        <strain evidence="1 2">LZ166</strain>
    </source>
</reference>
<dbReference type="RefSeq" id="WP_367957592.1">
    <property type="nucleotide sequence ID" value="NZ_JBDPGJ010000011.1"/>
</dbReference>
<dbReference type="Proteomes" id="UP001556692">
    <property type="component" value="Unassembled WGS sequence"/>
</dbReference>
<evidence type="ECO:0000313" key="1">
    <source>
        <dbReference type="EMBL" id="MEX0409735.1"/>
    </source>
</evidence>
<name>A0ABV3STT4_9HYPH</name>
<organism evidence="1 2">
    <name type="scientific">Aquibium pacificus</name>
    <dbReference type="NCBI Taxonomy" id="3153579"/>
    <lineage>
        <taxon>Bacteria</taxon>
        <taxon>Pseudomonadati</taxon>
        <taxon>Pseudomonadota</taxon>
        <taxon>Alphaproteobacteria</taxon>
        <taxon>Hyphomicrobiales</taxon>
        <taxon>Phyllobacteriaceae</taxon>
        <taxon>Aquibium</taxon>
    </lineage>
</organism>